<evidence type="ECO:0000313" key="2">
    <source>
        <dbReference type="Proteomes" id="UP001140234"/>
    </source>
</evidence>
<organism evidence="1 2">
    <name type="scientific">Coemansia nantahalensis</name>
    <dbReference type="NCBI Taxonomy" id="2789366"/>
    <lineage>
        <taxon>Eukaryota</taxon>
        <taxon>Fungi</taxon>
        <taxon>Fungi incertae sedis</taxon>
        <taxon>Zoopagomycota</taxon>
        <taxon>Kickxellomycotina</taxon>
        <taxon>Kickxellomycetes</taxon>
        <taxon>Kickxellales</taxon>
        <taxon>Kickxellaceae</taxon>
        <taxon>Coemansia</taxon>
    </lineage>
</organism>
<sequence length="252" mass="26760">MGLGKIVLVCLGLSPPGSSGSGYSHGHCRGTAVAVVVAAAGAVAGAVMSSMVLAGVRRATGLTLRRQEAWPAVDAATAARWLRWYDERLVQASATADERVQRAVAQARGGMESPAARRLWERQLRRDAGHDLARLRDRRRYCADLLGHAQGDRAPAPRHSVALAIYLRTGECLVDRLVAWMRASPLFCFEMGADGLLDLPPPPPSSLAVPDGPPCQPAQAQAPTDPNLAFQAEPPPYTPIDDHPAATETPLG</sequence>
<dbReference type="EMBL" id="JANBUJ010000899">
    <property type="protein sequence ID" value="KAJ2769616.1"/>
    <property type="molecule type" value="Genomic_DNA"/>
</dbReference>
<protein>
    <submittedName>
        <fullName evidence="1">Uncharacterized protein</fullName>
    </submittedName>
</protein>
<name>A0ACC1JYA7_9FUNG</name>
<dbReference type="Proteomes" id="UP001140234">
    <property type="component" value="Unassembled WGS sequence"/>
</dbReference>
<proteinExistence type="predicted"/>
<comment type="caution">
    <text evidence="1">The sequence shown here is derived from an EMBL/GenBank/DDBJ whole genome shotgun (WGS) entry which is preliminary data.</text>
</comment>
<accession>A0ACC1JYA7</accession>
<evidence type="ECO:0000313" key="1">
    <source>
        <dbReference type="EMBL" id="KAJ2769616.1"/>
    </source>
</evidence>
<keyword evidence="2" id="KW-1185">Reference proteome</keyword>
<gene>
    <name evidence="1" type="ORF">IWQ57_003030</name>
</gene>
<reference evidence="1" key="1">
    <citation type="submission" date="2022-07" db="EMBL/GenBank/DDBJ databases">
        <title>Phylogenomic reconstructions and comparative analyses of Kickxellomycotina fungi.</title>
        <authorList>
            <person name="Reynolds N.K."/>
            <person name="Stajich J.E."/>
            <person name="Barry K."/>
            <person name="Grigoriev I.V."/>
            <person name="Crous P."/>
            <person name="Smith M.E."/>
        </authorList>
    </citation>
    <scope>NUCLEOTIDE SEQUENCE</scope>
    <source>
        <strain evidence="1">CBS 109366</strain>
    </source>
</reference>